<feature type="compositionally biased region" description="Low complexity" evidence="6">
    <location>
        <begin position="41"/>
        <end position="54"/>
    </location>
</feature>
<evidence type="ECO:0000256" key="6">
    <source>
        <dbReference type="SAM" id="MobiDB-lite"/>
    </source>
</evidence>
<dbReference type="GO" id="GO:0005737">
    <property type="term" value="C:cytoplasm"/>
    <property type="evidence" value="ECO:0007669"/>
    <property type="project" value="UniProtKB-SubCell"/>
</dbReference>
<name>A0A848C208_9FIRM</name>
<dbReference type="HAMAP" id="MF_01197">
    <property type="entry name" value="SepF"/>
    <property type="match status" value="1"/>
</dbReference>
<dbReference type="RefSeq" id="WP_059076164.1">
    <property type="nucleotide sequence ID" value="NZ_CP011940.1"/>
</dbReference>
<dbReference type="Gene3D" id="3.30.110.150">
    <property type="entry name" value="SepF-like protein"/>
    <property type="match status" value="1"/>
</dbReference>
<dbReference type="EMBL" id="JABAFG010000026">
    <property type="protein sequence ID" value="NME29247.1"/>
    <property type="molecule type" value="Genomic_DNA"/>
</dbReference>
<dbReference type="PANTHER" id="PTHR35798:SF1">
    <property type="entry name" value="CELL DIVISION PROTEIN SEPF"/>
    <property type="match status" value="1"/>
</dbReference>
<comment type="function">
    <text evidence="4 5">Cell division protein that is part of the divisome complex and is recruited early to the Z-ring. Probably stimulates Z-ring formation, perhaps through the cross-linking of FtsZ protofilaments. Its function overlaps with FtsA.</text>
</comment>
<evidence type="ECO:0000313" key="10">
    <source>
        <dbReference type="Proteomes" id="UP001605989"/>
    </source>
</evidence>
<dbReference type="InterPro" id="IPR038594">
    <property type="entry name" value="SepF-like_sf"/>
</dbReference>
<keyword evidence="5" id="KW-0963">Cytoplasm</keyword>
<evidence type="ECO:0000313" key="9">
    <source>
        <dbReference type="Proteomes" id="UP000591071"/>
    </source>
</evidence>
<protein>
    <recommendedName>
        <fullName evidence="5">Cell division protein SepF</fullName>
    </recommendedName>
</protein>
<dbReference type="PANTHER" id="PTHR35798">
    <property type="entry name" value="CELL DIVISION PROTEIN SEPF"/>
    <property type="match status" value="1"/>
</dbReference>
<keyword evidence="10" id="KW-1185">Reference proteome</keyword>
<keyword evidence="1 5" id="KW-0132">Cell division</keyword>
<keyword evidence="2 5" id="KW-0717">Septation</keyword>
<reference evidence="7 10" key="2">
    <citation type="submission" date="2024-10" db="EMBL/GenBank/DDBJ databases">
        <authorList>
            <person name="Sang B.-I."/>
            <person name="Prabhaharan D."/>
        </authorList>
    </citation>
    <scope>NUCLEOTIDE SEQUENCE [LARGE SCALE GENOMIC DNA]</scope>
    <source>
        <strain evidence="7 10">MH</strain>
    </source>
</reference>
<reference evidence="8 9" key="1">
    <citation type="submission" date="2020-04" db="EMBL/GenBank/DDBJ databases">
        <authorList>
            <person name="Hitch T.C.A."/>
            <person name="Wylensek D."/>
            <person name="Clavel T."/>
        </authorList>
    </citation>
    <scope>NUCLEOTIDE SEQUENCE [LARGE SCALE GENOMIC DNA]</scope>
    <source>
        <strain evidence="8 9">Oil-RF-744-FAT-WT-6-1</strain>
    </source>
</reference>
<proteinExistence type="inferred from homology"/>
<keyword evidence="3 5" id="KW-0131">Cell cycle</keyword>
<dbReference type="KEGG" id="mhw:ACT01_00940"/>
<feature type="region of interest" description="Disordered" evidence="6">
    <location>
        <begin position="18"/>
        <end position="54"/>
    </location>
</feature>
<comment type="subunit">
    <text evidence="5">Homodimer. Interacts with FtsZ.</text>
</comment>
<evidence type="ECO:0000256" key="2">
    <source>
        <dbReference type="ARBA" id="ARBA00023210"/>
    </source>
</evidence>
<dbReference type="GO" id="GO:0043093">
    <property type="term" value="P:FtsZ-dependent cytokinesis"/>
    <property type="evidence" value="ECO:0007669"/>
    <property type="project" value="UniProtKB-UniRule"/>
</dbReference>
<dbReference type="EMBL" id="JBIEKR010000015">
    <property type="protein sequence ID" value="MFG6274201.1"/>
    <property type="molecule type" value="Genomic_DNA"/>
</dbReference>
<evidence type="ECO:0000256" key="1">
    <source>
        <dbReference type="ARBA" id="ARBA00022618"/>
    </source>
</evidence>
<evidence type="ECO:0000313" key="8">
    <source>
        <dbReference type="EMBL" id="NME29247.1"/>
    </source>
</evidence>
<evidence type="ECO:0000256" key="3">
    <source>
        <dbReference type="ARBA" id="ARBA00023306"/>
    </source>
</evidence>
<dbReference type="Proteomes" id="UP000591071">
    <property type="component" value="Unassembled WGS sequence"/>
</dbReference>
<organism evidence="8 9">
    <name type="scientific">Megasphaera hexanoica</name>
    <dbReference type="NCBI Taxonomy" id="1675036"/>
    <lineage>
        <taxon>Bacteria</taxon>
        <taxon>Bacillati</taxon>
        <taxon>Bacillota</taxon>
        <taxon>Negativicutes</taxon>
        <taxon>Veillonellales</taxon>
        <taxon>Veillonellaceae</taxon>
        <taxon>Megasphaera</taxon>
    </lineage>
</organism>
<comment type="similarity">
    <text evidence="5">Belongs to the SepF family.</text>
</comment>
<dbReference type="InterPro" id="IPR007561">
    <property type="entry name" value="Cell_div_SepF/SepF-rel"/>
</dbReference>
<evidence type="ECO:0000313" key="7">
    <source>
        <dbReference type="EMBL" id="MFG6274201.1"/>
    </source>
</evidence>
<sequence>MGLKKFWNNVVGKVSGVDEDDIYETDEDFEDDDDEIEDAPRQNQRPVAAARRPALGAAQVDRPLKMMIVEPESFDDSQSIADFLRDRKPVVINFENTEPDISKRVVDFVSGATYALDGNIQKVGKDIFLCVPSNVTVDRSKHDYGDFTAQLAWKNGEGNKQQ</sequence>
<dbReference type="AlphaFoldDB" id="A0A848C208"/>
<evidence type="ECO:0000256" key="5">
    <source>
        <dbReference type="HAMAP-Rule" id="MF_01197"/>
    </source>
</evidence>
<comment type="subcellular location">
    <subcellularLocation>
        <location evidence="5">Cytoplasm</location>
    </subcellularLocation>
    <text evidence="5">Localizes to the division site, in a FtsZ-dependent manner.</text>
</comment>
<gene>
    <name evidence="5" type="primary">sepF</name>
    <name evidence="7" type="ORF">ACGTZG_13525</name>
    <name evidence="8" type="ORF">HF872_11575</name>
</gene>
<accession>A0A848C208</accession>
<dbReference type="InterPro" id="IPR023052">
    <property type="entry name" value="Cell_div_SepF"/>
</dbReference>
<dbReference type="Pfam" id="PF04472">
    <property type="entry name" value="SepF"/>
    <property type="match status" value="1"/>
</dbReference>
<dbReference type="GO" id="GO:0000917">
    <property type="term" value="P:division septum assembly"/>
    <property type="evidence" value="ECO:0007669"/>
    <property type="project" value="UniProtKB-KW"/>
</dbReference>
<evidence type="ECO:0000256" key="4">
    <source>
        <dbReference type="ARBA" id="ARBA00044936"/>
    </source>
</evidence>
<dbReference type="OrthoDB" id="9815206at2"/>
<feature type="compositionally biased region" description="Acidic residues" evidence="6">
    <location>
        <begin position="18"/>
        <end position="37"/>
    </location>
</feature>
<comment type="caution">
    <text evidence="8">The sequence shown here is derived from an EMBL/GenBank/DDBJ whole genome shotgun (WGS) entry which is preliminary data.</text>
</comment>
<dbReference type="Proteomes" id="UP001605989">
    <property type="component" value="Unassembled WGS sequence"/>
</dbReference>